<dbReference type="PANTHER" id="PTHR41339">
    <property type="entry name" value="LIPL48"/>
    <property type="match status" value="1"/>
</dbReference>
<evidence type="ECO:0000256" key="2">
    <source>
        <dbReference type="SAM" id="SignalP"/>
    </source>
</evidence>
<proteinExistence type="predicted"/>
<sequence length="535" mass="55971">MKKFVLPVLVLAALLGSPAFSALAQAPVVTVKDKITTNTTWTSNNVYLLDGFVRVADGATLTIEPGTVIKGKKDTQGTLIIEQGGKLMADGKPNQPIVFTSNSPKGSRARGDWGGVILLGRAPQNISGTTAVIEGGVNGVFGGTVANDNSGVLRYVRIEFPGVAFQPDNEINGLTLGGVGSGTIIDHVQVSYSGDDSYEWFGGSVNAKHLISFRGLDDDFDSDNGFSGKVQYAVSLRDPEVADISGSNSFESDNDKNGSANSPKTSAVFSNVSSFLPASTNLNSDYKRAMHIRRNSALSVFNSVFTGWPTGLLLDGTPTEANATSGELQLKNNVLASSKSNFAAASGSTYDVAGFFNAATRGNQLTTTDALGLDANNFSLTAPKFLPQAASILQAGADFTDTKISGEFFDKVAFRGAFGTEDWTAGWTNFDPQNTDYSSGITTASRAKSDQVDGLNVFPNPAAGQASLAFVLRRGATAQVRVLDVTGREVAALAPTAKLAAGAHTLALPALKAGVYVASITTEETTQAVRFIVTK</sequence>
<feature type="region of interest" description="Disordered" evidence="1">
    <location>
        <begin position="245"/>
        <end position="264"/>
    </location>
</feature>
<dbReference type="RefSeq" id="WP_149069555.1">
    <property type="nucleotide sequence ID" value="NZ_VTHL01000002.1"/>
</dbReference>
<name>A0A5D6VFE2_9BACT</name>
<comment type="caution">
    <text evidence="4">The sequence shown here is derived from an EMBL/GenBank/DDBJ whole genome shotgun (WGS) entry which is preliminary data.</text>
</comment>
<dbReference type="Pfam" id="PF18962">
    <property type="entry name" value="Por_Secre_tail"/>
    <property type="match status" value="1"/>
</dbReference>
<reference evidence="4 5" key="1">
    <citation type="submission" date="2019-08" db="EMBL/GenBank/DDBJ databases">
        <authorList>
            <person name="Seo M.-J."/>
        </authorList>
    </citation>
    <scope>NUCLEOTIDE SEQUENCE [LARGE SCALE GENOMIC DNA]</scope>
    <source>
        <strain evidence="4 5">KIGAM108</strain>
    </source>
</reference>
<evidence type="ECO:0000259" key="3">
    <source>
        <dbReference type="Pfam" id="PF18962"/>
    </source>
</evidence>
<keyword evidence="2" id="KW-0732">Signal</keyword>
<dbReference type="EMBL" id="VTHL01000002">
    <property type="protein sequence ID" value="TYZ13438.1"/>
    <property type="molecule type" value="Genomic_DNA"/>
</dbReference>
<evidence type="ECO:0000256" key="1">
    <source>
        <dbReference type="SAM" id="MobiDB-lite"/>
    </source>
</evidence>
<evidence type="ECO:0000313" key="5">
    <source>
        <dbReference type="Proteomes" id="UP000322791"/>
    </source>
</evidence>
<gene>
    <name evidence="4" type="ORF">FY528_03250</name>
</gene>
<dbReference type="NCBIfam" id="TIGR04183">
    <property type="entry name" value="Por_Secre_tail"/>
    <property type="match status" value="1"/>
</dbReference>
<evidence type="ECO:0000313" key="4">
    <source>
        <dbReference type="EMBL" id="TYZ13438.1"/>
    </source>
</evidence>
<dbReference type="InterPro" id="IPR026444">
    <property type="entry name" value="Secre_tail"/>
</dbReference>
<feature type="domain" description="Secretion system C-terminal sorting" evidence="3">
    <location>
        <begin position="457"/>
        <end position="533"/>
    </location>
</feature>
<dbReference type="Proteomes" id="UP000322791">
    <property type="component" value="Unassembled WGS sequence"/>
</dbReference>
<dbReference type="AlphaFoldDB" id="A0A5D6VFE2"/>
<feature type="signal peptide" evidence="2">
    <location>
        <begin position="1"/>
        <end position="24"/>
    </location>
</feature>
<accession>A0A5D6VFE2</accession>
<organism evidence="4 5">
    <name type="scientific">Hymenobacter lutimineralis</name>
    <dbReference type="NCBI Taxonomy" id="2606448"/>
    <lineage>
        <taxon>Bacteria</taxon>
        <taxon>Pseudomonadati</taxon>
        <taxon>Bacteroidota</taxon>
        <taxon>Cytophagia</taxon>
        <taxon>Cytophagales</taxon>
        <taxon>Hymenobacteraceae</taxon>
        <taxon>Hymenobacter</taxon>
    </lineage>
</organism>
<protein>
    <submittedName>
        <fullName evidence="4">T9SS type A sorting domain-containing protein</fullName>
    </submittedName>
</protein>
<feature type="chain" id="PRO_5022820435" evidence="2">
    <location>
        <begin position="25"/>
        <end position="535"/>
    </location>
</feature>
<keyword evidence="5" id="KW-1185">Reference proteome</keyword>
<dbReference type="PANTHER" id="PTHR41339:SF1">
    <property type="entry name" value="SECRETED PROTEIN"/>
    <property type="match status" value="1"/>
</dbReference>